<dbReference type="InterPro" id="IPR003593">
    <property type="entry name" value="AAA+_ATPase"/>
</dbReference>
<dbReference type="PROSITE" id="PS00674">
    <property type="entry name" value="AAA"/>
    <property type="match status" value="2"/>
</dbReference>
<dbReference type="Gene3D" id="3.40.50.300">
    <property type="entry name" value="P-loop containing nucleotide triphosphate hydrolases"/>
    <property type="match status" value="2"/>
</dbReference>
<name>A0A196SP14_BLAHN</name>
<evidence type="ECO:0000313" key="9">
    <source>
        <dbReference type="Proteomes" id="UP000078348"/>
    </source>
</evidence>
<evidence type="ECO:0000256" key="3">
    <source>
        <dbReference type="ARBA" id="ARBA00022741"/>
    </source>
</evidence>
<organism evidence="8 9">
    <name type="scientific">Blastocystis sp. subtype 1 (strain ATCC 50177 / NandII)</name>
    <dbReference type="NCBI Taxonomy" id="478820"/>
    <lineage>
        <taxon>Eukaryota</taxon>
        <taxon>Sar</taxon>
        <taxon>Stramenopiles</taxon>
        <taxon>Bigyra</taxon>
        <taxon>Opalozoa</taxon>
        <taxon>Opalinata</taxon>
        <taxon>Blastocystidae</taxon>
        <taxon>Blastocystis</taxon>
    </lineage>
</organism>
<dbReference type="InterPro" id="IPR003960">
    <property type="entry name" value="ATPase_AAA_CS"/>
</dbReference>
<accession>A0A196SP14</accession>
<evidence type="ECO:0000259" key="7">
    <source>
        <dbReference type="SMART" id="SM00382"/>
    </source>
</evidence>
<dbReference type="Pfam" id="PF17862">
    <property type="entry name" value="AAA_lid_3"/>
    <property type="match status" value="1"/>
</dbReference>
<dbReference type="EMBL" id="LXWW01000025">
    <property type="protein sequence ID" value="OAO17569.1"/>
    <property type="molecule type" value="Genomic_DNA"/>
</dbReference>
<dbReference type="CDD" id="cd19511">
    <property type="entry name" value="RecA-like_CDC48_r2-like"/>
    <property type="match status" value="1"/>
</dbReference>
<dbReference type="FunFam" id="3.40.50.300:FF:001025">
    <property type="entry name" value="ATPase family, AAA domain-containing 2B"/>
    <property type="match status" value="1"/>
</dbReference>
<dbReference type="Gene3D" id="1.10.8.60">
    <property type="match status" value="2"/>
</dbReference>
<feature type="compositionally biased region" description="Polar residues" evidence="6">
    <location>
        <begin position="417"/>
        <end position="429"/>
    </location>
</feature>
<keyword evidence="3" id="KW-0547">Nucleotide-binding</keyword>
<keyword evidence="4" id="KW-0067">ATP-binding</keyword>
<sequence length="736" mass="80984">MIRCALNYQDIVIVQTEKQEGRIFCTVCVQLSKGLKESEVLCSESLFRCLSPTMDAIPVTVFRMTPTSYVLDALRVQLSLHCKRCDLDRFNKDRSNSNANHHFVNAVLSKFFQTTLLKGQSILFTYMGMTIRGIVTSVDFDALPPESGGSPLYFATITHKTQFSLQYEDDIESPIPPPSSSAPSFTSESFALLSKRVGGLKKPIRELQEVIYSALFFPPTTTSFKIKPSHGVLLYGPPGSGKTLLVRSFVEAFHLSYFTANVASLLSQYLGDSEQQLTSLFQRAREGAPSILFLDELDALCPPRENAGPNSTRLCSLLLSLFDELDTGVVVVGATNRPQGLDTALRRPGRFDKEIEIEVPMPSEKEEILNVMLASLPHALTPADVAFVASHTNGFTGADLRLLLTEASLLLLDPPNETVSETANETVSETTHEDTDKGGKKPSIILTLDVIKKALPRVRPSALREVTATIPHVRWSDVGGLEKVKAKLKELIEWPLLFEEKLKHFNITPPKGVLLYGPPGCSKTLLAKAVATEANMNFISVKGPELYSKYVGESEQAVATVFKRARLSSPCVIFFDEIDAFASARGSTSGVTERVVSQFLTELDGIHSLRRVLVIAATNRPDLLDPALLRPGRLDTHIFLGLPDEEARAKILNVHLEHVPTAEDVDTTTIAKRTEGYSGAELAALCTEACMMTLDDDMNAPTLDQAHLLKAMTTVKARTSPELLELYIRFNAQNEK</sequence>
<dbReference type="GO" id="GO:0005737">
    <property type="term" value="C:cytoplasm"/>
    <property type="evidence" value="ECO:0007669"/>
    <property type="project" value="UniProtKB-SubCell"/>
</dbReference>
<dbReference type="InterPro" id="IPR050168">
    <property type="entry name" value="AAA_ATPase_domain"/>
</dbReference>
<feature type="compositionally biased region" description="Basic and acidic residues" evidence="6">
    <location>
        <begin position="430"/>
        <end position="439"/>
    </location>
</feature>
<dbReference type="InterPro" id="IPR027417">
    <property type="entry name" value="P-loop_NTPase"/>
</dbReference>
<dbReference type="GO" id="GO:0005524">
    <property type="term" value="F:ATP binding"/>
    <property type="evidence" value="ECO:0007669"/>
    <property type="project" value="UniProtKB-KW"/>
</dbReference>
<evidence type="ECO:0000313" key="8">
    <source>
        <dbReference type="EMBL" id="OAO17569.1"/>
    </source>
</evidence>
<reference evidence="8 9" key="1">
    <citation type="submission" date="2016-05" db="EMBL/GenBank/DDBJ databases">
        <title>Nuclear genome of Blastocystis sp. subtype 1 NandII.</title>
        <authorList>
            <person name="Gentekaki E."/>
            <person name="Curtis B."/>
            <person name="Stairs C."/>
            <person name="Eme L."/>
            <person name="Herman E."/>
            <person name="Klimes V."/>
            <person name="Arias M.C."/>
            <person name="Elias M."/>
            <person name="Hilliou F."/>
            <person name="Klute M."/>
            <person name="Malik S.-B."/>
            <person name="Pightling A."/>
            <person name="Rachubinski R."/>
            <person name="Salas D."/>
            <person name="Schlacht A."/>
            <person name="Suga H."/>
            <person name="Archibald J."/>
            <person name="Ball S.G."/>
            <person name="Clark G."/>
            <person name="Dacks J."/>
            <person name="Van Der Giezen M."/>
            <person name="Tsaousis A."/>
            <person name="Roger A."/>
        </authorList>
    </citation>
    <scope>NUCLEOTIDE SEQUENCE [LARGE SCALE GENOMIC DNA]</scope>
    <source>
        <strain evidence="9">ATCC 50177 / NandII</strain>
    </source>
</reference>
<gene>
    <name evidence="8" type="ORF">AV274_0708</name>
</gene>
<feature type="region of interest" description="Disordered" evidence="6">
    <location>
        <begin position="415"/>
        <end position="440"/>
    </location>
</feature>
<dbReference type="PANTHER" id="PTHR23077:SF27">
    <property type="entry name" value="ATPASE FAMILY GENE 2 PROTEIN HOMOLOG A"/>
    <property type="match status" value="1"/>
</dbReference>
<comment type="subcellular location">
    <subcellularLocation>
        <location evidence="1">Cytoplasm</location>
    </subcellularLocation>
</comment>
<feature type="domain" description="AAA+ ATPase" evidence="7">
    <location>
        <begin position="509"/>
        <end position="644"/>
    </location>
</feature>
<dbReference type="SUPFAM" id="SSF52540">
    <property type="entry name" value="P-loop containing nucleoside triphosphate hydrolases"/>
    <property type="match status" value="2"/>
</dbReference>
<comment type="caution">
    <text evidence="8">The sequence shown here is derived from an EMBL/GenBank/DDBJ whole genome shotgun (WGS) entry which is preliminary data.</text>
</comment>
<dbReference type="FunFam" id="3.40.50.300:FF:000567">
    <property type="entry name" value="ATPase, AAA family protein"/>
    <property type="match status" value="1"/>
</dbReference>
<feature type="domain" description="AAA+ ATPase" evidence="7">
    <location>
        <begin position="228"/>
        <end position="362"/>
    </location>
</feature>
<dbReference type="InterPro" id="IPR003959">
    <property type="entry name" value="ATPase_AAA_core"/>
</dbReference>
<dbReference type="SMART" id="SM00382">
    <property type="entry name" value="AAA"/>
    <property type="match status" value="2"/>
</dbReference>
<dbReference type="Pfam" id="PF00004">
    <property type="entry name" value="AAA"/>
    <property type="match status" value="2"/>
</dbReference>
<evidence type="ECO:0000256" key="4">
    <source>
        <dbReference type="ARBA" id="ARBA00022840"/>
    </source>
</evidence>
<dbReference type="AlphaFoldDB" id="A0A196SP14"/>
<dbReference type="GO" id="GO:0016887">
    <property type="term" value="F:ATP hydrolysis activity"/>
    <property type="evidence" value="ECO:0007669"/>
    <property type="project" value="InterPro"/>
</dbReference>
<keyword evidence="5" id="KW-0175">Coiled coil</keyword>
<evidence type="ECO:0000256" key="2">
    <source>
        <dbReference type="ARBA" id="ARBA00022490"/>
    </source>
</evidence>
<dbReference type="PANTHER" id="PTHR23077">
    <property type="entry name" value="AAA-FAMILY ATPASE"/>
    <property type="match status" value="1"/>
</dbReference>
<proteinExistence type="predicted"/>
<keyword evidence="2" id="KW-0963">Cytoplasm</keyword>
<dbReference type="Proteomes" id="UP000078348">
    <property type="component" value="Unassembled WGS sequence"/>
</dbReference>
<dbReference type="OrthoDB" id="27435at2759"/>
<evidence type="ECO:0000256" key="6">
    <source>
        <dbReference type="SAM" id="MobiDB-lite"/>
    </source>
</evidence>
<keyword evidence="9" id="KW-1185">Reference proteome</keyword>
<evidence type="ECO:0000256" key="5">
    <source>
        <dbReference type="ARBA" id="ARBA00023054"/>
    </source>
</evidence>
<dbReference type="STRING" id="478820.A0A196SP14"/>
<evidence type="ECO:0000256" key="1">
    <source>
        <dbReference type="ARBA" id="ARBA00004496"/>
    </source>
</evidence>
<protein>
    <submittedName>
        <fullName evidence="8">AAA ATPase domain-containing protein</fullName>
    </submittedName>
</protein>
<dbReference type="InterPro" id="IPR041569">
    <property type="entry name" value="AAA_lid_3"/>
</dbReference>